<organism evidence="1 2">
    <name type="scientific">Pelagibius litoralis</name>
    <dbReference type="NCBI Taxonomy" id="374515"/>
    <lineage>
        <taxon>Bacteria</taxon>
        <taxon>Pseudomonadati</taxon>
        <taxon>Pseudomonadota</taxon>
        <taxon>Alphaproteobacteria</taxon>
        <taxon>Rhodospirillales</taxon>
        <taxon>Rhodovibrionaceae</taxon>
        <taxon>Pelagibius</taxon>
    </lineage>
</organism>
<dbReference type="AlphaFoldDB" id="A0A967F0X6"/>
<evidence type="ECO:0000313" key="2">
    <source>
        <dbReference type="Proteomes" id="UP000761264"/>
    </source>
</evidence>
<reference evidence="1" key="1">
    <citation type="submission" date="2020-03" db="EMBL/GenBank/DDBJ databases">
        <title>Genome of Pelagibius litoralis DSM 21314T.</title>
        <authorList>
            <person name="Wang G."/>
        </authorList>
    </citation>
    <scope>NUCLEOTIDE SEQUENCE</scope>
    <source>
        <strain evidence="1">DSM 21314</strain>
    </source>
</reference>
<dbReference type="RefSeq" id="WP_167228083.1">
    <property type="nucleotide sequence ID" value="NZ_JAAQPH010000017.1"/>
</dbReference>
<dbReference type="Proteomes" id="UP000761264">
    <property type="component" value="Unassembled WGS sequence"/>
</dbReference>
<evidence type="ECO:0000313" key="1">
    <source>
        <dbReference type="EMBL" id="NIA70956.1"/>
    </source>
</evidence>
<accession>A0A967F0X6</accession>
<sequence length="72" mass="8686">MMDEFERRLRQEIAESERGTWREEMRSDFAPWFDSLLWGFQCADGWAEYDLRHQMPGCQTYRRGGALRVVSH</sequence>
<gene>
    <name evidence="1" type="ORF">HBA54_20350</name>
</gene>
<dbReference type="EMBL" id="JAAQPH010000017">
    <property type="protein sequence ID" value="NIA70956.1"/>
    <property type="molecule type" value="Genomic_DNA"/>
</dbReference>
<proteinExistence type="predicted"/>
<name>A0A967F0X6_9PROT</name>
<keyword evidence="2" id="KW-1185">Reference proteome</keyword>
<protein>
    <submittedName>
        <fullName evidence="1">Uncharacterized protein</fullName>
    </submittedName>
</protein>
<comment type="caution">
    <text evidence="1">The sequence shown here is derived from an EMBL/GenBank/DDBJ whole genome shotgun (WGS) entry which is preliminary data.</text>
</comment>